<comment type="caution">
    <text evidence="9">The sequence shown here is derived from an EMBL/GenBank/DDBJ whole genome shotgun (WGS) entry which is preliminary data.</text>
</comment>
<keyword evidence="4" id="KW-0378">Hydrolase</keyword>
<keyword evidence="5" id="KW-0442">Lipid degradation</keyword>
<reference evidence="9 10" key="1">
    <citation type="submission" date="2021-01" db="EMBL/GenBank/DDBJ databases">
        <title>Complete genome sequence of Pantoea eucrina OB49, a heavy metal tolerant bacterium with PGPR potential isolated from wheat in Algeria.</title>
        <authorList>
            <person name="Lekired A."/>
            <person name="Ouzari I.H."/>
        </authorList>
    </citation>
    <scope>NUCLEOTIDE SEQUENCE [LARGE SCALE GENOMIC DNA]</scope>
    <source>
        <strain evidence="9 10">OB49</strain>
    </source>
</reference>
<sequence length="178" mass="19139">MKTPTLPLLLSGLIMLLPAGLVNAAPGMSVGFSPEGSAEALVLSVIDEAQAEIRLAGYSFTSPEVASALIKAKARGVDVRVVLDKKANQSRNSQSAINLLAARDIPVRLNGQYAALHDKFIVADARTVETGSFNYTRSGARHNSENALVIGDMPALAERYLRHWQSRWDAGTAYILSY</sequence>
<comment type="catalytic activity">
    <reaction evidence="1">
        <text>a 1,2-diacyl-sn-glycero-3-phosphocholine + H2O = a 1,2-diacyl-sn-glycero-3-phosphate + choline + H(+)</text>
        <dbReference type="Rhea" id="RHEA:14445"/>
        <dbReference type="ChEBI" id="CHEBI:15354"/>
        <dbReference type="ChEBI" id="CHEBI:15377"/>
        <dbReference type="ChEBI" id="CHEBI:15378"/>
        <dbReference type="ChEBI" id="CHEBI:57643"/>
        <dbReference type="ChEBI" id="CHEBI:58608"/>
        <dbReference type="EC" id="3.1.4.4"/>
    </reaction>
</comment>
<name>A0ABS1Z8A8_9GAMM</name>
<accession>A0ABS1Z8A8</accession>
<evidence type="ECO:0000256" key="6">
    <source>
        <dbReference type="ARBA" id="ARBA00023098"/>
    </source>
</evidence>
<feature type="chain" id="PRO_5047093201" description="phospholipase D" evidence="7">
    <location>
        <begin position="25"/>
        <end position="178"/>
    </location>
</feature>
<evidence type="ECO:0000256" key="3">
    <source>
        <dbReference type="ARBA" id="ARBA00012027"/>
    </source>
</evidence>
<evidence type="ECO:0000313" key="9">
    <source>
        <dbReference type="EMBL" id="MBM0748664.1"/>
    </source>
</evidence>
<evidence type="ECO:0000256" key="4">
    <source>
        <dbReference type="ARBA" id="ARBA00022801"/>
    </source>
</evidence>
<dbReference type="CDD" id="cd09170">
    <property type="entry name" value="PLDc_Nuc"/>
    <property type="match status" value="1"/>
</dbReference>
<dbReference type="PANTHER" id="PTHR43856">
    <property type="entry name" value="CARDIOLIPIN HYDROLASE"/>
    <property type="match status" value="1"/>
</dbReference>
<dbReference type="Pfam" id="PF13091">
    <property type="entry name" value="PLDc_2"/>
    <property type="match status" value="1"/>
</dbReference>
<dbReference type="EC" id="3.1.4.4" evidence="3"/>
<keyword evidence="6" id="KW-0443">Lipid metabolism</keyword>
<evidence type="ECO:0000259" key="8">
    <source>
        <dbReference type="PROSITE" id="PS50035"/>
    </source>
</evidence>
<dbReference type="InterPro" id="IPR051406">
    <property type="entry name" value="PLD_domain"/>
</dbReference>
<dbReference type="PROSITE" id="PS50035">
    <property type="entry name" value="PLD"/>
    <property type="match status" value="1"/>
</dbReference>
<dbReference type="EMBL" id="JAFCXS010000012">
    <property type="protein sequence ID" value="MBM0748664.1"/>
    <property type="molecule type" value="Genomic_DNA"/>
</dbReference>
<evidence type="ECO:0000256" key="7">
    <source>
        <dbReference type="SAM" id="SignalP"/>
    </source>
</evidence>
<evidence type="ECO:0000256" key="2">
    <source>
        <dbReference type="ARBA" id="ARBA00008664"/>
    </source>
</evidence>
<keyword evidence="10" id="KW-1185">Reference proteome</keyword>
<dbReference type="Gene3D" id="3.30.870.10">
    <property type="entry name" value="Endonuclease Chain A"/>
    <property type="match status" value="1"/>
</dbReference>
<evidence type="ECO:0000313" key="10">
    <source>
        <dbReference type="Proteomes" id="UP000809137"/>
    </source>
</evidence>
<dbReference type="InterPro" id="IPR001736">
    <property type="entry name" value="PLipase_D/transphosphatidylase"/>
</dbReference>
<proteinExistence type="inferred from homology"/>
<organism evidence="9 10">
    <name type="scientific">Pantoea eucrina</name>
    <dbReference type="NCBI Taxonomy" id="472693"/>
    <lineage>
        <taxon>Bacteria</taxon>
        <taxon>Pseudomonadati</taxon>
        <taxon>Pseudomonadota</taxon>
        <taxon>Gammaproteobacteria</taxon>
        <taxon>Enterobacterales</taxon>
        <taxon>Erwiniaceae</taxon>
        <taxon>Pantoea</taxon>
    </lineage>
</organism>
<evidence type="ECO:0000256" key="1">
    <source>
        <dbReference type="ARBA" id="ARBA00000798"/>
    </source>
</evidence>
<dbReference type="SUPFAM" id="SSF56024">
    <property type="entry name" value="Phospholipase D/nuclease"/>
    <property type="match status" value="1"/>
</dbReference>
<keyword evidence="7" id="KW-0732">Signal</keyword>
<evidence type="ECO:0000256" key="5">
    <source>
        <dbReference type="ARBA" id="ARBA00022963"/>
    </source>
</evidence>
<feature type="signal peptide" evidence="7">
    <location>
        <begin position="1"/>
        <end position="24"/>
    </location>
</feature>
<dbReference type="InterPro" id="IPR025202">
    <property type="entry name" value="PLD-like_dom"/>
</dbReference>
<feature type="domain" description="PLD phosphodiesterase" evidence="8">
    <location>
        <begin position="112"/>
        <end position="139"/>
    </location>
</feature>
<comment type="similarity">
    <text evidence="2">Belongs to the phospholipase D family.</text>
</comment>
<dbReference type="RefSeq" id="WP_203025711.1">
    <property type="nucleotide sequence ID" value="NZ_JAFCXS010000012.1"/>
</dbReference>
<dbReference type="PANTHER" id="PTHR43856:SF1">
    <property type="entry name" value="MITOCHONDRIAL CARDIOLIPIN HYDROLASE"/>
    <property type="match status" value="1"/>
</dbReference>
<dbReference type="Proteomes" id="UP000809137">
    <property type="component" value="Unassembled WGS sequence"/>
</dbReference>
<protein>
    <recommendedName>
        <fullName evidence="3">phospholipase D</fullName>
        <ecNumber evidence="3">3.1.4.4</ecNumber>
    </recommendedName>
</protein>
<gene>
    <name evidence="9" type="ORF">JJB79_14785</name>
</gene>